<dbReference type="GO" id="GO:0016987">
    <property type="term" value="F:sigma factor activity"/>
    <property type="evidence" value="ECO:0007669"/>
    <property type="project" value="UniProtKB-KW"/>
</dbReference>
<dbReference type="Gene3D" id="1.10.10.10">
    <property type="entry name" value="Winged helix-like DNA-binding domain superfamily/Winged helix DNA-binding domain"/>
    <property type="match status" value="1"/>
</dbReference>
<dbReference type="EMBL" id="QEAS01000013">
    <property type="protein sequence ID" value="PWG79595.1"/>
    <property type="molecule type" value="Genomic_DNA"/>
</dbReference>
<dbReference type="NCBIfam" id="TIGR02985">
    <property type="entry name" value="Sig70_bacteroi1"/>
    <property type="match status" value="1"/>
</dbReference>
<gene>
    <name evidence="6" type="ORF">DDR33_16135</name>
</gene>
<evidence type="ECO:0000313" key="7">
    <source>
        <dbReference type="Proteomes" id="UP000245647"/>
    </source>
</evidence>
<dbReference type="OrthoDB" id="665981at2"/>
<dbReference type="AlphaFoldDB" id="A0A2U2PDW3"/>
<feature type="domain" description="RNA polymerase sigma factor 70 region 4 type 2" evidence="5">
    <location>
        <begin position="129"/>
        <end position="175"/>
    </location>
</feature>
<proteinExistence type="inferred from homology"/>
<dbReference type="GO" id="GO:0003677">
    <property type="term" value="F:DNA binding"/>
    <property type="evidence" value="ECO:0007669"/>
    <property type="project" value="InterPro"/>
</dbReference>
<evidence type="ECO:0000313" key="6">
    <source>
        <dbReference type="EMBL" id="PWG79595.1"/>
    </source>
</evidence>
<dbReference type="InterPro" id="IPR014284">
    <property type="entry name" value="RNA_pol_sigma-70_dom"/>
</dbReference>
<dbReference type="PANTHER" id="PTHR43133">
    <property type="entry name" value="RNA POLYMERASE ECF-TYPE SIGMA FACTO"/>
    <property type="match status" value="1"/>
</dbReference>
<reference evidence="6 7" key="1">
    <citation type="submission" date="2018-04" db="EMBL/GenBank/DDBJ databases">
        <title>Pedobacter chongqingensis sp. nov., isolated from a rottenly hemp rope.</title>
        <authorList>
            <person name="Cai Y."/>
        </authorList>
    </citation>
    <scope>NUCLEOTIDE SEQUENCE [LARGE SCALE GENOMIC DNA]</scope>
    <source>
        <strain evidence="6 7">FJ4-8</strain>
    </source>
</reference>
<name>A0A2U2PDW3_9SPHI</name>
<dbReference type="InterPro" id="IPR013325">
    <property type="entry name" value="RNA_pol_sigma_r2"/>
</dbReference>
<protein>
    <submittedName>
        <fullName evidence="6">RNA polymerase sigma-70 factor</fullName>
    </submittedName>
</protein>
<dbReference type="Proteomes" id="UP000245647">
    <property type="component" value="Unassembled WGS sequence"/>
</dbReference>
<evidence type="ECO:0000256" key="4">
    <source>
        <dbReference type="ARBA" id="ARBA00023163"/>
    </source>
</evidence>
<keyword evidence="3" id="KW-0731">Sigma factor</keyword>
<evidence type="ECO:0000256" key="1">
    <source>
        <dbReference type="ARBA" id="ARBA00010641"/>
    </source>
</evidence>
<dbReference type="NCBIfam" id="TIGR02937">
    <property type="entry name" value="sigma70-ECF"/>
    <property type="match status" value="1"/>
</dbReference>
<dbReference type="Gene3D" id="1.10.1740.10">
    <property type="match status" value="1"/>
</dbReference>
<dbReference type="Pfam" id="PF08281">
    <property type="entry name" value="Sigma70_r4_2"/>
    <property type="match status" value="1"/>
</dbReference>
<accession>A0A2U2PDW3</accession>
<dbReference type="InterPro" id="IPR036388">
    <property type="entry name" value="WH-like_DNA-bd_sf"/>
</dbReference>
<organism evidence="6 7">
    <name type="scientific">Pararcticibacter amylolyticus</name>
    <dbReference type="NCBI Taxonomy" id="2173175"/>
    <lineage>
        <taxon>Bacteria</taxon>
        <taxon>Pseudomonadati</taxon>
        <taxon>Bacteroidota</taxon>
        <taxon>Sphingobacteriia</taxon>
        <taxon>Sphingobacteriales</taxon>
        <taxon>Sphingobacteriaceae</taxon>
        <taxon>Pararcticibacter</taxon>
    </lineage>
</organism>
<evidence type="ECO:0000256" key="3">
    <source>
        <dbReference type="ARBA" id="ARBA00023082"/>
    </source>
</evidence>
<dbReference type="PANTHER" id="PTHR43133:SF46">
    <property type="entry name" value="RNA POLYMERASE SIGMA-70 FACTOR ECF SUBFAMILY"/>
    <property type="match status" value="1"/>
</dbReference>
<dbReference type="SUPFAM" id="SSF88946">
    <property type="entry name" value="Sigma2 domain of RNA polymerase sigma factors"/>
    <property type="match status" value="1"/>
</dbReference>
<dbReference type="InterPro" id="IPR014327">
    <property type="entry name" value="RNA_pol_sigma70_bacteroid"/>
</dbReference>
<keyword evidence="7" id="KW-1185">Reference proteome</keyword>
<evidence type="ECO:0000259" key="5">
    <source>
        <dbReference type="Pfam" id="PF08281"/>
    </source>
</evidence>
<dbReference type="InterPro" id="IPR013249">
    <property type="entry name" value="RNA_pol_sigma70_r4_t2"/>
</dbReference>
<comment type="similarity">
    <text evidence="1">Belongs to the sigma-70 factor family. ECF subfamily.</text>
</comment>
<keyword evidence="4" id="KW-0804">Transcription</keyword>
<sequence length="193" mass="22401">MAGEIVDIADDKTLLRRMKAGDRSAFKEIYDKYWSKLYIYGYNILRERQSCEDAVQEIMVDLWMKREVLQIESLSSYLLAATRYQVLKVIRSGKVRSEFFIQAAAITEEYNGEQLIHGRDISSLVDNHISQLPDKCREIFTLSRKQQLSNREIAEKLGIAPKTVENQITIAIRRLRSSLGDVLLAIFVLLHWF</sequence>
<dbReference type="InterPro" id="IPR039425">
    <property type="entry name" value="RNA_pol_sigma-70-like"/>
</dbReference>
<dbReference type="SUPFAM" id="SSF88659">
    <property type="entry name" value="Sigma3 and sigma4 domains of RNA polymerase sigma factors"/>
    <property type="match status" value="1"/>
</dbReference>
<comment type="caution">
    <text evidence="6">The sequence shown here is derived from an EMBL/GenBank/DDBJ whole genome shotgun (WGS) entry which is preliminary data.</text>
</comment>
<dbReference type="InterPro" id="IPR013324">
    <property type="entry name" value="RNA_pol_sigma_r3/r4-like"/>
</dbReference>
<dbReference type="RefSeq" id="WP_109416839.1">
    <property type="nucleotide sequence ID" value="NZ_QEAS01000013.1"/>
</dbReference>
<keyword evidence="2" id="KW-0805">Transcription regulation</keyword>
<evidence type="ECO:0000256" key="2">
    <source>
        <dbReference type="ARBA" id="ARBA00023015"/>
    </source>
</evidence>
<dbReference type="GO" id="GO:0006352">
    <property type="term" value="P:DNA-templated transcription initiation"/>
    <property type="evidence" value="ECO:0007669"/>
    <property type="project" value="InterPro"/>
</dbReference>